<evidence type="ECO:0000313" key="3">
    <source>
        <dbReference type="EMBL" id="VBA40695.1"/>
    </source>
</evidence>
<evidence type="ECO:0000256" key="2">
    <source>
        <dbReference type="PROSITE-ProRule" id="PRU00504"/>
    </source>
</evidence>
<dbReference type="EC" id="2.7.11.1" evidence="3"/>
<dbReference type="PROSITE" id="PS51125">
    <property type="entry name" value="NHL"/>
    <property type="match status" value="1"/>
</dbReference>
<feature type="repeat" description="NHL" evidence="2">
    <location>
        <begin position="15"/>
        <end position="49"/>
    </location>
</feature>
<dbReference type="InterPro" id="IPR001258">
    <property type="entry name" value="NHL_repeat"/>
</dbReference>
<dbReference type="Pfam" id="PF01436">
    <property type="entry name" value="NHL"/>
    <property type="match status" value="1"/>
</dbReference>
<dbReference type="EMBL" id="UPHQ01000165">
    <property type="protein sequence ID" value="VBA40695.1"/>
    <property type="molecule type" value="Genomic_DNA"/>
</dbReference>
<proteinExistence type="predicted"/>
<dbReference type="Gene3D" id="2.120.10.30">
    <property type="entry name" value="TolB, C-terminal domain"/>
    <property type="match status" value="1"/>
</dbReference>
<keyword evidence="3" id="KW-0418">Kinase</keyword>
<name>A0A498Q8G5_9MYCO</name>
<gene>
    <name evidence="3" type="primary">pknD_2</name>
    <name evidence="3" type="ORF">LAUMK13_03187</name>
</gene>
<protein>
    <submittedName>
        <fullName evidence="3">Serine/threonine-protein kinase PknD</fullName>
        <ecNumber evidence="3">2.7.11.1</ecNumber>
    </submittedName>
</protein>
<reference evidence="3 4" key="1">
    <citation type="submission" date="2018-09" db="EMBL/GenBank/DDBJ databases">
        <authorList>
            <person name="Tagini F."/>
        </authorList>
    </citation>
    <scope>NUCLEOTIDE SEQUENCE [LARGE SCALE GENOMIC DNA]</scope>
    <source>
        <strain evidence="3 4">MK13</strain>
    </source>
</reference>
<dbReference type="SUPFAM" id="SSF101898">
    <property type="entry name" value="NHL repeat"/>
    <property type="match status" value="1"/>
</dbReference>
<accession>A0A498Q8G5</accession>
<dbReference type="InterPro" id="IPR011042">
    <property type="entry name" value="6-blade_b-propeller_TolB-like"/>
</dbReference>
<sequence length="133" mass="13776">MVKLDTTSNTQTDLPFTGLNHPDGVAVDAAGTVYVTDSDNDRVLKLDPGSSTPTVLPFTRLTVRSGIAVDTAGAVYVTDHEGGKVVKLEPGSSTPTVLPFTGDHPVAVAVDPAIKKILVADNGADQVVELPAR</sequence>
<dbReference type="AlphaFoldDB" id="A0A498Q8G5"/>
<evidence type="ECO:0000256" key="1">
    <source>
        <dbReference type="ARBA" id="ARBA00022737"/>
    </source>
</evidence>
<keyword evidence="4" id="KW-1185">Reference proteome</keyword>
<keyword evidence="1" id="KW-0677">Repeat</keyword>
<dbReference type="Proteomes" id="UP000267289">
    <property type="component" value="Unassembled WGS sequence"/>
</dbReference>
<organism evidence="3 4">
    <name type="scientific">Mycobacterium innocens</name>
    <dbReference type="NCBI Taxonomy" id="2341083"/>
    <lineage>
        <taxon>Bacteria</taxon>
        <taxon>Bacillati</taxon>
        <taxon>Actinomycetota</taxon>
        <taxon>Actinomycetes</taxon>
        <taxon>Mycobacteriales</taxon>
        <taxon>Mycobacteriaceae</taxon>
        <taxon>Mycobacterium</taxon>
    </lineage>
</organism>
<evidence type="ECO:0000313" key="4">
    <source>
        <dbReference type="Proteomes" id="UP000267289"/>
    </source>
</evidence>
<keyword evidence="3" id="KW-0808">Transferase</keyword>
<dbReference type="GO" id="GO:0004674">
    <property type="term" value="F:protein serine/threonine kinase activity"/>
    <property type="evidence" value="ECO:0007669"/>
    <property type="project" value="UniProtKB-EC"/>
</dbReference>